<reference evidence="1" key="2">
    <citation type="journal article" date="2021" name="Genome Biol. Evol.">
        <title>Developing a high-quality reference genome for a parasitic bivalve with doubly uniparental inheritance (Bivalvia: Unionida).</title>
        <authorList>
            <person name="Smith C.H."/>
        </authorList>
    </citation>
    <scope>NUCLEOTIDE SEQUENCE</scope>
    <source>
        <strain evidence="1">CHS0354</strain>
        <tissue evidence="1">Mantle</tissue>
    </source>
</reference>
<accession>A0AAE0VJK2</accession>
<dbReference type="AlphaFoldDB" id="A0AAE0VJK2"/>
<dbReference type="Proteomes" id="UP001195483">
    <property type="component" value="Unassembled WGS sequence"/>
</dbReference>
<evidence type="ECO:0000313" key="2">
    <source>
        <dbReference type="Proteomes" id="UP001195483"/>
    </source>
</evidence>
<evidence type="ECO:0000313" key="1">
    <source>
        <dbReference type="EMBL" id="KAK3580006.1"/>
    </source>
</evidence>
<organism evidence="1 2">
    <name type="scientific">Potamilus streckersoni</name>
    <dbReference type="NCBI Taxonomy" id="2493646"/>
    <lineage>
        <taxon>Eukaryota</taxon>
        <taxon>Metazoa</taxon>
        <taxon>Spiralia</taxon>
        <taxon>Lophotrochozoa</taxon>
        <taxon>Mollusca</taxon>
        <taxon>Bivalvia</taxon>
        <taxon>Autobranchia</taxon>
        <taxon>Heteroconchia</taxon>
        <taxon>Palaeoheterodonta</taxon>
        <taxon>Unionida</taxon>
        <taxon>Unionoidea</taxon>
        <taxon>Unionidae</taxon>
        <taxon>Ambleminae</taxon>
        <taxon>Lampsilini</taxon>
        <taxon>Potamilus</taxon>
    </lineage>
</organism>
<reference evidence="1" key="1">
    <citation type="journal article" date="2021" name="Genome Biol. Evol.">
        <title>A High-Quality Reference Genome for a Parasitic Bivalve with Doubly Uniparental Inheritance (Bivalvia: Unionida).</title>
        <authorList>
            <person name="Smith C.H."/>
        </authorList>
    </citation>
    <scope>NUCLEOTIDE SEQUENCE</scope>
    <source>
        <strain evidence="1">CHS0354</strain>
    </source>
</reference>
<gene>
    <name evidence="1" type="ORF">CHS0354_001667</name>
</gene>
<dbReference type="EMBL" id="JAEAOA010000161">
    <property type="protein sequence ID" value="KAK3580006.1"/>
    <property type="molecule type" value="Genomic_DNA"/>
</dbReference>
<name>A0AAE0VJK2_9BIVA</name>
<protein>
    <submittedName>
        <fullName evidence="1">Uncharacterized protein</fullName>
    </submittedName>
</protein>
<reference evidence="1" key="3">
    <citation type="submission" date="2023-05" db="EMBL/GenBank/DDBJ databases">
        <authorList>
            <person name="Smith C.H."/>
        </authorList>
    </citation>
    <scope>NUCLEOTIDE SEQUENCE</scope>
    <source>
        <strain evidence="1">CHS0354</strain>
        <tissue evidence="1">Mantle</tissue>
    </source>
</reference>
<sequence>MTTAILQLHTKSVSRGRWGLMDHNYLLTDFKPSVRVTHYGYYRHLHNIGQKGVSYSHRVSATVTGCQLQSQGVSSSHRVSDTVTRCQLQSQGINYRVGLLIPR</sequence>
<comment type="caution">
    <text evidence="1">The sequence shown here is derived from an EMBL/GenBank/DDBJ whole genome shotgun (WGS) entry which is preliminary data.</text>
</comment>
<keyword evidence="2" id="KW-1185">Reference proteome</keyword>
<proteinExistence type="predicted"/>